<evidence type="ECO:0000313" key="6">
    <source>
        <dbReference type="Proteomes" id="UP000028725"/>
    </source>
</evidence>
<accession>A0A085W3X2</accession>
<feature type="region of interest" description="Disordered" evidence="3">
    <location>
        <begin position="151"/>
        <end position="170"/>
    </location>
</feature>
<keyword evidence="5" id="KW-0346">Stress response</keyword>
<evidence type="ECO:0000259" key="4">
    <source>
        <dbReference type="PROSITE" id="PS01031"/>
    </source>
</evidence>
<evidence type="ECO:0000313" key="5">
    <source>
        <dbReference type="EMBL" id="KFE62385.1"/>
    </source>
</evidence>
<dbReference type="PROSITE" id="PS01031">
    <property type="entry name" value="SHSP"/>
    <property type="match status" value="1"/>
</dbReference>
<feature type="domain" description="SHSP" evidence="4">
    <location>
        <begin position="48"/>
        <end position="160"/>
    </location>
</feature>
<name>A0A085W3X2_9BACT</name>
<evidence type="ECO:0000256" key="2">
    <source>
        <dbReference type="RuleBase" id="RU003616"/>
    </source>
</evidence>
<evidence type="ECO:0000256" key="3">
    <source>
        <dbReference type="SAM" id="MobiDB-lite"/>
    </source>
</evidence>
<dbReference type="AlphaFoldDB" id="A0A085W3X2"/>
<dbReference type="SUPFAM" id="SSF49764">
    <property type="entry name" value="HSP20-like chaperones"/>
    <property type="match status" value="1"/>
</dbReference>
<organism evidence="5 6">
    <name type="scientific">Hyalangium minutum</name>
    <dbReference type="NCBI Taxonomy" id="394096"/>
    <lineage>
        <taxon>Bacteria</taxon>
        <taxon>Pseudomonadati</taxon>
        <taxon>Myxococcota</taxon>
        <taxon>Myxococcia</taxon>
        <taxon>Myxococcales</taxon>
        <taxon>Cystobacterineae</taxon>
        <taxon>Archangiaceae</taxon>
        <taxon>Hyalangium</taxon>
    </lineage>
</organism>
<reference evidence="5 6" key="1">
    <citation type="submission" date="2014-04" db="EMBL/GenBank/DDBJ databases">
        <title>Genome assembly of Hyalangium minutum DSM 14724.</title>
        <authorList>
            <person name="Sharma G."/>
            <person name="Subramanian S."/>
        </authorList>
    </citation>
    <scope>NUCLEOTIDE SEQUENCE [LARGE SCALE GENOMIC DNA]</scope>
    <source>
        <strain evidence="5 6">DSM 14724</strain>
    </source>
</reference>
<dbReference type="InterPro" id="IPR002068">
    <property type="entry name" value="A-crystallin/Hsp20_dom"/>
</dbReference>
<dbReference type="InterPro" id="IPR008978">
    <property type="entry name" value="HSP20-like_chaperone"/>
</dbReference>
<gene>
    <name evidence="5" type="ORF">DB31_4095</name>
</gene>
<comment type="similarity">
    <text evidence="1 2">Belongs to the small heat shock protein (HSP20) family.</text>
</comment>
<dbReference type="EMBL" id="JMCB01000022">
    <property type="protein sequence ID" value="KFE62385.1"/>
    <property type="molecule type" value="Genomic_DNA"/>
</dbReference>
<comment type="caution">
    <text evidence="5">The sequence shown here is derived from an EMBL/GenBank/DDBJ whole genome shotgun (WGS) entry which is preliminary data.</text>
</comment>
<keyword evidence="6" id="KW-1185">Reference proteome</keyword>
<dbReference type="InterPro" id="IPR031107">
    <property type="entry name" value="Small_HSP"/>
</dbReference>
<sequence>MADLPVRRGSGGSLQRTREWDPFQRMQELMGLDPFDVMNQWFTGAGREGTLTFVPTFEVKETKDAFIFKADLPGVEEKDIEITLTGDRLTVSGKRESEKREESERFYTYERSYGSFSRAFTLPEGVNPDAVNAELKNGVLTLRVSKRPEVQPKRITVGSGTPEKKEQVKA</sequence>
<dbReference type="PANTHER" id="PTHR11527">
    <property type="entry name" value="HEAT-SHOCK PROTEIN 20 FAMILY MEMBER"/>
    <property type="match status" value="1"/>
</dbReference>
<dbReference type="RefSeq" id="WP_044197536.1">
    <property type="nucleotide sequence ID" value="NZ_JMCB01000022.1"/>
</dbReference>
<dbReference type="Proteomes" id="UP000028725">
    <property type="component" value="Unassembled WGS sequence"/>
</dbReference>
<protein>
    <submittedName>
        <fullName evidence="5">Heat shock protein, HSP20 family protein</fullName>
    </submittedName>
</protein>
<evidence type="ECO:0000256" key="1">
    <source>
        <dbReference type="PROSITE-ProRule" id="PRU00285"/>
    </source>
</evidence>
<dbReference type="Pfam" id="PF00011">
    <property type="entry name" value="HSP20"/>
    <property type="match status" value="1"/>
</dbReference>
<dbReference type="Gene3D" id="2.60.40.790">
    <property type="match status" value="1"/>
</dbReference>
<dbReference type="OrthoDB" id="9811615at2"/>
<dbReference type="STRING" id="394096.DB31_4095"/>
<proteinExistence type="inferred from homology"/>
<dbReference type="CDD" id="cd06464">
    <property type="entry name" value="ACD_sHsps-like"/>
    <property type="match status" value="1"/>
</dbReference>